<feature type="region of interest" description="Disordered" evidence="1">
    <location>
        <begin position="53"/>
        <end position="75"/>
    </location>
</feature>
<name>A0A7N8XKG1_9TELE</name>
<feature type="region of interest" description="Disordered" evidence="1">
    <location>
        <begin position="244"/>
        <end position="263"/>
    </location>
</feature>
<evidence type="ECO:0000256" key="2">
    <source>
        <dbReference type="SAM" id="Phobius"/>
    </source>
</evidence>
<feature type="signal peptide" evidence="3">
    <location>
        <begin position="1"/>
        <end position="23"/>
    </location>
</feature>
<evidence type="ECO:0000256" key="3">
    <source>
        <dbReference type="SAM" id="SignalP"/>
    </source>
</evidence>
<accession>A0A7N8XKG1</accession>
<keyword evidence="2" id="KW-0472">Membrane</keyword>
<dbReference type="Proteomes" id="UP000261640">
    <property type="component" value="Unplaced"/>
</dbReference>
<dbReference type="RefSeq" id="XP_026186581.1">
    <property type="nucleotide sequence ID" value="XM_026330796.2"/>
</dbReference>
<dbReference type="AlphaFoldDB" id="A0A7N8XKG1"/>
<evidence type="ECO:0000313" key="5">
    <source>
        <dbReference type="Proteomes" id="UP000261640"/>
    </source>
</evidence>
<keyword evidence="5" id="KW-1185">Reference proteome</keyword>
<keyword evidence="3" id="KW-0732">Signal</keyword>
<reference evidence="4" key="1">
    <citation type="submission" date="2025-08" db="UniProtKB">
        <authorList>
            <consortium name="Ensembl"/>
        </authorList>
    </citation>
    <scope>IDENTIFICATION</scope>
</reference>
<dbReference type="OrthoDB" id="8824963at2759"/>
<feature type="transmembrane region" description="Helical" evidence="2">
    <location>
        <begin position="212"/>
        <end position="236"/>
    </location>
</feature>
<dbReference type="GeneTree" id="ENSGT00940000162696"/>
<keyword evidence="2" id="KW-1133">Transmembrane helix</keyword>
<proteinExistence type="predicted"/>
<reference evidence="4" key="2">
    <citation type="submission" date="2025-09" db="UniProtKB">
        <authorList>
            <consortium name="Ensembl"/>
        </authorList>
    </citation>
    <scope>IDENTIFICATION</scope>
</reference>
<protein>
    <submittedName>
        <fullName evidence="4">LRRN4 C-terminal like</fullName>
    </submittedName>
</protein>
<organism evidence="4 5">
    <name type="scientific">Mastacembelus armatus</name>
    <name type="common">zig-zag eel</name>
    <dbReference type="NCBI Taxonomy" id="205130"/>
    <lineage>
        <taxon>Eukaryota</taxon>
        <taxon>Metazoa</taxon>
        <taxon>Chordata</taxon>
        <taxon>Craniata</taxon>
        <taxon>Vertebrata</taxon>
        <taxon>Euteleostomi</taxon>
        <taxon>Actinopterygii</taxon>
        <taxon>Neopterygii</taxon>
        <taxon>Teleostei</taxon>
        <taxon>Neoteleostei</taxon>
        <taxon>Acanthomorphata</taxon>
        <taxon>Anabantaria</taxon>
        <taxon>Synbranchiformes</taxon>
        <taxon>Mastacembelidae</taxon>
        <taxon>Mastacembelus</taxon>
    </lineage>
</organism>
<dbReference type="GeneID" id="113144613"/>
<keyword evidence="2" id="KW-0812">Transmembrane</keyword>
<feature type="chain" id="PRO_5031119043" evidence="3">
    <location>
        <begin position="24"/>
        <end position="263"/>
    </location>
</feature>
<evidence type="ECO:0000313" key="4">
    <source>
        <dbReference type="Ensembl" id="ENSMAMP00000052391.1"/>
    </source>
</evidence>
<dbReference type="InParanoid" id="A0A7N8XKG1"/>
<sequence>MMSLCKNLVMGLLFLSTLSLLHSHLFTHAASTAPPVTRPRIIFMTGLGLDHDYDDDDYQDNPNTPPEVPSSIKTPHLHREPCQYNPCLENQEPCAHLSAQTGCLCPGLSGADAPPHAPRIQALLPVMEGDDRGKVEVQWCAPSSVVSRYRVVVEGSHGEVQEFGDTLRRGLVGSLEVGTKVCVEALNNAGQSDPSEFSCKRYDRPESSDRKVFVWVIGGGVALFLIVIIIVGVILWKHKMCQKGKRDSADGLGNPSYSTEGTL</sequence>
<dbReference type="Ensembl" id="ENSMAMT00000056756.1">
    <property type="protein sequence ID" value="ENSMAMP00000052391.1"/>
    <property type="gene ID" value="ENSMAMG00000028704.1"/>
</dbReference>
<evidence type="ECO:0000256" key="1">
    <source>
        <dbReference type="SAM" id="MobiDB-lite"/>
    </source>
</evidence>